<proteinExistence type="predicted"/>
<evidence type="ECO:0000313" key="4">
    <source>
        <dbReference type="Proteomes" id="UP001500967"/>
    </source>
</evidence>
<accession>A0ABP3ELA9</accession>
<dbReference type="InterPro" id="IPR002645">
    <property type="entry name" value="STAS_dom"/>
</dbReference>
<comment type="caution">
    <text evidence="3">The sequence shown here is derived from an EMBL/GenBank/DDBJ whole genome shotgun (WGS) entry which is preliminary data.</text>
</comment>
<evidence type="ECO:0000313" key="3">
    <source>
        <dbReference type="EMBL" id="GAA0268485.1"/>
    </source>
</evidence>
<dbReference type="PROSITE" id="PS50801">
    <property type="entry name" value="STAS"/>
    <property type="match status" value="1"/>
</dbReference>
<feature type="region of interest" description="Disordered" evidence="1">
    <location>
        <begin position="114"/>
        <end position="166"/>
    </location>
</feature>
<dbReference type="CDD" id="cd07043">
    <property type="entry name" value="STAS_anti-anti-sigma_factors"/>
    <property type="match status" value="1"/>
</dbReference>
<dbReference type="Pfam" id="PF13466">
    <property type="entry name" value="STAS_2"/>
    <property type="match status" value="1"/>
</dbReference>
<dbReference type="InterPro" id="IPR036513">
    <property type="entry name" value="STAS_dom_sf"/>
</dbReference>
<gene>
    <name evidence="3" type="ORF">GCM10009539_64420</name>
</gene>
<name>A0ABP3ELA9_9ACTN</name>
<dbReference type="Gene3D" id="3.30.750.24">
    <property type="entry name" value="STAS domain"/>
    <property type="match status" value="1"/>
</dbReference>
<evidence type="ECO:0000259" key="2">
    <source>
        <dbReference type="PROSITE" id="PS50801"/>
    </source>
</evidence>
<sequence>MVRTSYDSNGSSDPGLTVVVSHPSADAARIALTGALDRTAAPLLIETVEHTLAPGGLRSIVLDLTEVRFLDVGGVRAVTSARRCCDAMGCWFELANPSPFVQRVLRIAGQWRGATDDAGRDPAGHPHDDGRQTSRLVPEAHVLRRFHRKAEESAGATRGDDASRND</sequence>
<keyword evidence="4" id="KW-1185">Reference proteome</keyword>
<dbReference type="EMBL" id="BAAAGX010000028">
    <property type="protein sequence ID" value="GAA0268485.1"/>
    <property type="molecule type" value="Genomic_DNA"/>
</dbReference>
<feature type="domain" description="STAS" evidence="2">
    <location>
        <begin position="30"/>
        <end position="109"/>
    </location>
</feature>
<dbReference type="Proteomes" id="UP001500967">
    <property type="component" value="Unassembled WGS sequence"/>
</dbReference>
<dbReference type="SUPFAM" id="SSF52091">
    <property type="entry name" value="SpoIIaa-like"/>
    <property type="match status" value="1"/>
</dbReference>
<organism evidence="3 4">
    <name type="scientific">Cryptosporangium japonicum</name>
    <dbReference type="NCBI Taxonomy" id="80872"/>
    <lineage>
        <taxon>Bacteria</taxon>
        <taxon>Bacillati</taxon>
        <taxon>Actinomycetota</taxon>
        <taxon>Actinomycetes</taxon>
        <taxon>Cryptosporangiales</taxon>
        <taxon>Cryptosporangiaceae</taxon>
        <taxon>Cryptosporangium</taxon>
    </lineage>
</organism>
<reference evidence="4" key="1">
    <citation type="journal article" date="2019" name="Int. J. Syst. Evol. Microbiol.">
        <title>The Global Catalogue of Microorganisms (GCM) 10K type strain sequencing project: providing services to taxonomists for standard genome sequencing and annotation.</title>
        <authorList>
            <consortium name="The Broad Institute Genomics Platform"/>
            <consortium name="The Broad Institute Genome Sequencing Center for Infectious Disease"/>
            <person name="Wu L."/>
            <person name="Ma J."/>
        </authorList>
    </citation>
    <scope>NUCLEOTIDE SEQUENCE [LARGE SCALE GENOMIC DNA]</scope>
    <source>
        <strain evidence="4">JCM 10425</strain>
    </source>
</reference>
<feature type="compositionally biased region" description="Basic and acidic residues" evidence="1">
    <location>
        <begin position="114"/>
        <end position="132"/>
    </location>
</feature>
<dbReference type="InterPro" id="IPR058548">
    <property type="entry name" value="MlaB-like_STAS"/>
</dbReference>
<protein>
    <recommendedName>
        <fullName evidence="2">STAS domain-containing protein</fullName>
    </recommendedName>
</protein>
<evidence type="ECO:0000256" key="1">
    <source>
        <dbReference type="SAM" id="MobiDB-lite"/>
    </source>
</evidence>